<feature type="region of interest" description="Disordered" evidence="5">
    <location>
        <begin position="311"/>
        <end position="332"/>
    </location>
</feature>
<keyword evidence="2 4" id="KW-0863">Zinc-finger</keyword>
<evidence type="ECO:0000256" key="3">
    <source>
        <dbReference type="ARBA" id="ARBA00022833"/>
    </source>
</evidence>
<dbReference type="AlphaFoldDB" id="A0A7N0SWP9"/>
<proteinExistence type="predicted"/>
<sequence length="587" mass="65572">MEMKLGFQTKANALKEAQRNERVIRDLMKLPDNRKCINCNSLAPQYVCTTFCTVVCLTCSGIHREFTHRVKSVSMAKFTSDEVTALGRGGNQRAKDIYLREWNPHIHSAPDRSDIQSLREFIKDTYVEGRYSGDTKIRDEAPRVQEGNNGTTYSQSLRKPSDDQYSNISHEVVNEKFLYDKHHVKNTNGSLSPEEEAHFEQRLSRHLEKLNSFSREMRETIQALELKDSPNAYSGEATPMQEAVLSNRSRSDTISSTVNEKDMTEVLTESEADLRPHLYESTSTPQSSPSSSEMSFSSKFQAMVLKMMENKKGSARGSKPDSKPPTPQGVQTLQTCPPIGEQTMTSSENWAFLDSPVQRNMCPSPKSPNFDSLTPVSNMAGMRDSSNIQLSDISGSSPKLILDSWHGVPSQLPKSSTSNSKLAESEALFAATFSSFSWSQDPSSCGSREGVPHETPISPQPLKPRNPFDADNELTYFQGTMPSREEHLDLSFSTRLLRSSSSLSTSSQFYPLSSSPCTLMPLEGSLYSPQVPQTCSYSRQPPNSPQTLGPQRHEGIENDGYWCTNTPFDHRLPARSKSFTFRGNPFA</sequence>
<evidence type="ECO:0000256" key="2">
    <source>
        <dbReference type="ARBA" id="ARBA00022771"/>
    </source>
</evidence>
<dbReference type="GO" id="GO:0005096">
    <property type="term" value="F:GTPase activator activity"/>
    <property type="evidence" value="ECO:0007669"/>
    <property type="project" value="InterPro"/>
</dbReference>
<dbReference type="PRINTS" id="PR00405">
    <property type="entry name" value="REVINTRACTNG"/>
</dbReference>
<feature type="compositionally biased region" description="Polar residues" evidence="5">
    <location>
        <begin position="534"/>
        <end position="549"/>
    </location>
</feature>
<evidence type="ECO:0000313" key="8">
    <source>
        <dbReference type="Proteomes" id="UP000594263"/>
    </source>
</evidence>
<dbReference type="Pfam" id="PF01412">
    <property type="entry name" value="ArfGap"/>
    <property type="match status" value="1"/>
</dbReference>
<name>A0A7N0SWP9_KALFE</name>
<keyword evidence="8" id="KW-1185">Reference proteome</keyword>
<dbReference type="PANTHER" id="PTHR46085:SF3">
    <property type="entry name" value="ARF GTPASE ACTIVATING PROTEIN"/>
    <property type="match status" value="1"/>
</dbReference>
<feature type="region of interest" description="Disordered" evidence="5">
    <location>
        <begin position="138"/>
        <end position="163"/>
    </location>
</feature>
<reference evidence="7" key="1">
    <citation type="submission" date="2021-01" db="UniProtKB">
        <authorList>
            <consortium name="EnsemblPlants"/>
        </authorList>
    </citation>
    <scope>IDENTIFICATION</scope>
</reference>
<feature type="region of interest" description="Disordered" evidence="5">
    <location>
        <begin position="534"/>
        <end position="556"/>
    </location>
</feature>
<feature type="domain" description="Arf-GAP" evidence="6">
    <location>
        <begin position="21"/>
        <end position="141"/>
    </location>
</feature>
<dbReference type="InterPro" id="IPR038508">
    <property type="entry name" value="ArfGAP_dom_sf"/>
</dbReference>
<dbReference type="InterPro" id="IPR001164">
    <property type="entry name" value="ArfGAP_dom"/>
</dbReference>
<dbReference type="GO" id="GO:0008270">
    <property type="term" value="F:zinc ion binding"/>
    <property type="evidence" value="ECO:0007669"/>
    <property type="project" value="UniProtKB-KW"/>
</dbReference>
<dbReference type="PANTHER" id="PTHR46085">
    <property type="entry name" value="ARFGAP/RECO-RELATED"/>
    <property type="match status" value="1"/>
</dbReference>
<dbReference type="EnsemblPlants" id="Kaladp0011s0489.1.v1.1">
    <property type="protein sequence ID" value="Kaladp0011s0489.1.v1.1"/>
    <property type="gene ID" value="Kaladp0011s0489.v1.1"/>
</dbReference>
<evidence type="ECO:0000256" key="1">
    <source>
        <dbReference type="ARBA" id="ARBA00022723"/>
    </source>
</evidence>
<dbReference type="PROSITE" id="PS50115">
    <property type="entry name" value="ARFGAP"/>
    <property type="match status" value="1"/>
</dbReference>
<evidence type="ECO:0000256" key="4">
    <source>
        <dbReference type="PROSITE-ProRule" id="PRU00288"/>
    </source>
</evidence>
<organism evidence="7 8">
    <name type="scientific">Kalanchoe fedtschenkoi</name>
    <name type="common">Lavender scallops</name>
    <name type="synonym">South American air plant</name>
    <dbReference type="NCBI Taxonomy" id="63787"/>
    <lineage>
        <taxon>Eukaryota</taxon>
        <taxon>Viridiplantae</taxon>
        <taxon>Streptophyta</taxon>
        <taxon>Embryophyta</taxon>
        <taxon>Tracheophyta</taxon>
        <taxon>Spermatophyta</taxon>
        <taxon>Magnoliopsida</taxon>
        <taxon>eudicotyledons</taxon>
        <taxon>Gunneridae</taxon>
        <taxon>Pentapetalae</taxon>
        <taxon>Saxifragales</taxon>
        <taxon>Crassulaceae</taxon>
        <taxon>Kalanchoe</taxon>
    </lineage>
</organism>
<dbReference type="Proteomes" id="UP000594263">
    <property type="component" value="Unplaced"/>
</dbReference>
<evidence type="ECO:0000313" key="7">
    <source>
        <dbReference type="EnsemblPlants" id="Kaladp0011s0489.1.v1.1"/>
    </source>
</evidence>
<dbReference type="InterPro" id="IPR037278">
    <property type="entry name" value="ARFGAP/RecO"/>
</dbReference>
<keyword evidence="1" id="KW-0479">Metal-binding</keyword>
<feature type="compositionally biased region" description="Polar residues" evidence="5">
    <location>
        <begin position="146"/>
        <end position="163"/>
    </location>
</feature>
<keyword evidence="3" id="KW-0862">Zinc</keyword>
<feature type="region of interest" description="Disordered" evidence="5">
    <location>
        <begin position="244"/>
        <end position="296"/>
    </location>
</feature>
<accession>A0A7N0SWP9</accession>
<evidence type="ECO:0000256" key="5">
    <source>
        <dbReference type="SAM" id="MobiDB-lite"/>
    </source>
</evidence>
<feature type="compositionally biased region" description="Polar residues" evidence="5">
    <location>
        <begin position="244"/>
        <end position="258"/>
    </location>
</feature>
<dbReference type="SUPFAM" id="SSF57863">
    <property type="entry name" value="ArfGap/RecO-like zinc finger"/>
    <property type="match status" value="1"/>
</dbReference>
<evidence type="ECO:0000259" key="6">
    <source>
        <dbReference type="PROSITE" id="PS50115"/>
    </source>
</evidence>
<dbReference type="FunFam" id="1.10.220.150:FF:000005">
    <property type="entry name" value="Arf-GAP domain and FG repeat-containing protein 1"/>
    <property type="match status" value="1"/>
</dbReference>
<dbReference type="CDD" id="cd08838">
    <property type="entry name" value="ArfGap_AGFG"/>
    <property type="match status" value="1"/>
</dbReference>
<feature type="compositionally biased region" description="Low complexity" evidence="5">
    <location>
        <begin position="280"/>
        <end position="296"/>
    </location>
</feature>
<feature type="region of interest" description="Disordered" evidence="5">
    <location>
        <begin position="444"/>
        <end position="465"/>
    </location>
</feature>
<protein>
    <recommendedName>
        <fullName evidence="6">Arf-GAP domain-containing protein</fullName>
    </recommendedName>
</protein>
<dbReference type="SMART" id="SM00105">
    <property type="entry name" value="ArfGap"/>
    <property type="match status" value="1"/>
</dbReference>
<dbReference type="Gene3D" id="1.10.220.150">
    <property type="entry name" value="Arf GTPase activating protein"/>
    <property type="match status" value="1"/>
</dbReference>
<dbReference type="InterPro" id="IPR044820">
    <property type="entry name" value="AGD14-like"/>
</dbReference>
<dbReference type="Gramene" id="Kaladp0011s0489.1.v1.1">
    <property type="protein sequence ID" value="Kaladp0011s0489.1.v1.1"/>
    <property type="gene ID" value="Kaladp0011s0489.v1.1"/>
</dbReference>
<feature type="compositionally biased region" description="Basic and acidic residues" evidence="5">
    <location>
        <begin position="311"/>
        <end position="322"/>
    </location>
</feature>